<feature type="domain" description="Phosphatidic acid phosphatase type 2/haloperoxidase" evidence="8">
    <location>
        <begin position="120"/>
        <end position="243"/>
    </location>
</feature>
<dbReference type="SUPFAM" id="SSF48317">
    <property type="entry name" value="Acid phosphatase/Vanadium-dependent haloperoxidase"/>
    <property type="match status" value="1"/>
</dbReference>
<keyword evidence="10" id="KW-1185">Reference proteome</keyword>
<dbReference type="Gene3D" id="1.20.144.10">
    <property type="entry name" value="Phosphatidic acid phosphatase type 2/haloperoxidase"/>
    <property type="match status" value="1"/>
</dbReference>
<comment type="caution">
    <text evidence="9">The sequence shown here is derived from an EMBL/GenBank/DDBJ whole genome shotgun (WGS) entry which is preliminary data.</text>
</comment>
<dbReference type="EMBL" id="ASRX01000116">
    <property type="protein sequence ID" value="EYF00321.1"/>
    <property type="molecule type" value="Genomic_DNA"/>
</dbReference>
<evidence type="ECO:0000256" key="1">
    <source>
        <dbReference type="ARBA" id="ARBA00004651"/>
    </source>
</evidence>
<keyword evidence="4" id="KW-0378">Hydrolase</keyword>
<dbReference type="RefSeq" id="WP_156041627.1">
    <property type="nucleotide sequence ID" value="NZ_ASRX01000116.1"/>
</dbReference>
<evidence type="ECO:0000259" key="8">
    <source>
        <dbReference type="SMART" id="SM00014"/>
    </source>
</evidence>
<organism evidence="9 10">
    <name type="scientific">Chondromyces apiculatus DSM 436</name>
    <dbReference type="NCBI Taxonomy" id="1192034"/>
    <lineage>
        <taxon>Bacteria</taxon>
        <taxon>Pseudomonadati</taxon>
        <taxon>Myxococcota</taxon>
        <taxon>Polyangia</taxon>
        <taxon>Polyangiales</taxon>
        <taxon>Polyangiaceae</taxon>
        <taxon>Chondromyces</taxon>
    </lineage>
</organism>
<dbReference type="OrthoDB" id="5493667at2"/>
<evidence type="ECO:0000256" key="7">
    <source>
        <dbReference type="SAM" id="SignalP"/>
    </source>
</evidence>
<protein>
    <submittedName>
        <fullName evidence="9">Phosphoesterase PA-phosphatase related protein</fullName>
    </submittedName>
</protein>
<evidence type="ECO:0000256" key="6">
    <source>
        <dbReference type="ARBA" id="ARBA00023136"/>
    </source>
</evidence>
<dbReference type="GO" id="GO:0005886">
    <property type="term" value="C:plasma membrane"/>
    <property type="evidence" value="ECO:0007669"/>
    <property type="project" value="UniProtKB-SubCell"/>
</dbReference>
<dbReference type="SMART" id="SM00014">
    <property type="entry name" value="acidPPc"/>
    <property type="match status" value="1"/>
</dbReference>
<dbReference type="GO" id="GO:0016787">
    <property type="term" value="F:hydrolase activity"/>
    <property type="evidence" value="ECO:0007669"/>
    <property type="project" value="UniProtKB-KW"/>
</dbReference>
<keyword evidence="7" id="KW-0732">Signal</keyword>
<evidence type="ECO:0000313" key="10">
    <source>
        <dbReference type="Proteomes" id="UP000019678"/>
    </source>
</evidence>
<dbReference type="InterPro" id="IPR036938">
    <property type="entry name" value="PAP2/HPO_sf"/>
</dbReference>
<keyword evidence="5" id="KW-1133">Transmembrane helix</keyword>
<evidence type="ECO:0000256" key="5">
    <source>
        <dbReference type="ARBA" id="ARBA00022989"/>
    </source>
</evidence>
<gene>
    <name evidence="9" type="ORF">CAP_0933</name>
</gene>
<keyword evidence="3" id="KW-0812">Transmembrane</keyword>
<dbReference type="PANTHER" id="PTHR14969">
    <property type="entry name" value="SPHINGOSINE-1-PHOSPHATE PHOSPHOHYDROLASE"/>
    <property type="match status" value="1"/>
</dbReference>
<feature type="signal peptide" evidence="7">
    <location>
        <begin position="1"/>
        <end position="21"/>
    </location>
</feature>
<proteinExistence type="predicted"/>
<comment type="subcellular location">
    <subcellularLocation>
        <location evidence="1">Cell membrane</location>
        <topology evidence="1">Multi-pass membrane protein</topology>
    </subcellularLocation>
</comment>
<dbReference type="AlphaFoldDB" id="A0A017SVI5"/>
<feature type="chain" id="PRO_5001496702" evidence="7">
    <location>
        <begin position="22"/>
        <end position="281"/>
    </location>
</feature>
<dbReference type="Proteomes" id="UP000019678">
    <property type="component" value="Unassembled WGS sequence"/>
</dbReference>
<dbReference type="STRING" id="1192034.CAP_0933"/>
<evidence type="ECO:0000313" key="9">
    <source>
        <dbReference type="EMBL" id="EYF00321.1"/>
    </source>
</evidence>
<reference evidence="9 10" key="1">
    <citation type="submission" date="2013-05" db="EMBL/GenBank/DDBJ databases">
        <title>Genome assembly of Chondromyces apiculatus DSM 436.</title>
        <authorList>
            <person name="Sharma G."/>
            <person name="Khatri I."/>
            <person name="Kaur C."/>
            <person name="Mayilraj S."/>
            <person name="Subramanian S."/>
        </authorList>
    </citation>
    <scope>NUCLEOTIDE SEQUENCE [LARGE SCALE GENOMIC DNA]</scope>
    <source>
        <strain evidence="9 10">DSM 436</strain>
    </source>
</reference>
<evidence type="ECO:0000256" key="2">
    <source>
        <dbReference type="ARBA" id="ARBA00022475"/>
    </source>
</evidence>
<evidence type="ECO:0000256" key="3">
    <source>
        <dbReference type="ARBA" id="ARBA00022692"/>
    </source>
</evidence>
<accession>A0A017SVI5</accession>
<name>A0A017SVI5_9BACT</name>
<sequence length="281" mass="29971">MRHSLLLLLAVWLLPARFAHADPADGSPFHVRWEVDLPLIAASGLAGLTPELFKGELSPPYCGLSCDRANLNALDRTVVGNRSVVARRLSDGFVSTSIALPFVLDTVDVLISGQRGLGWLKDATVLTEVLVVNFAINNVVKFAVSRPRPLVYDAGYAEEERLHPDAALSFYSGHSSTSFAMATAYSYLFMKRHPHSPLVVPVWIVTEGIAATTAALRVAAGKHFWTDVIAGAGVGASLGLLVPVLHRNTVFPVESGALRGMHLSLLPTAYPGGGGLSVSLQ</sequence>
<dbReference type="Pfam" id="PF01569">
    <property type="entry name" value="PAP2"/>
    <property type="match status" value="1"/>
</dbReference>
<dbReference type="InterPro" id="IPR000326">
    <property type="entry name" value="PAP2/HPO"/>
</dbReference>
<evidence type="ECO:0000256" key="4">
    <source>
        <dbReference type="ARBA" id="ARBA00022801"/>
    </source>
</evidence>
<dbReference type="eggNOG" id="COG0671">
    <property type="taxonomic scope" value="Bacteria"/>
</dbReference>
<keyword evidence="6" id="KW-0472">Membrane</keyword>
<dbReference type="PANTHER" id="PTHR14969:SF62">
    <property type="entry name" value="DECAPRENYLPHOSPHORYL-5-PHOSPHORIBOSE PHOSPHATASE RV3807C-RELATED"/>
    <property type="match status" value="1"/>
</dbReference>
<keyword evidence="2" id="KW-1003">Cell membrane</keyword>